<dbReference type="STRING" id="45351.A7TC82"/>
<feature type="domain" description="Fibronectin type-III" evidence="10">
    <location>
        <begin position="103"/>
        <end position="143"/>
    </location>
</feature>
<proteinExistence type="predicted"/>
<dbReference type="Proteomes" id="UP000001593">
    <property type="component" value="Unassembled WGS sequence"/>
</dbReference>
<dbReference type="Gene3D" id="2.60.40.10">
    <property type="entry name" value="Immunoglobulins"/>
    <property type="match status" value="2"/>
</dbReference>
<dbReference type="InterPro" id="IPR003961">
    <property type="entry name" value="FN3_dom"/>
</dbReference>
<dbReference type="EMBL" id="DS476086">
    <property type="protein sequence ID" value="EDO26355.1"/>
    <property type="molecule type" value="Genomic_DNA"/>
</dbReference>
<evidence type="ECO:0000256" key="9">
    <source>
        <dbReference type="ARBA" id="ARBA00023180"/>
    </source>
</evidence>
<reference evidence="11 12" key="1">
    <citation type="journal article" date="2007" name="Science">
        <title>Sea anemone genome reveals ancestral eumetazoan gene repertoire and genomic organization.</title>
        <authorList>
            <person name="Putnam N.H."/>
            <person name="Srivastava M."/>
            <person name="Hellsten U."/>
            <person name="Dirks B."/>
            <person name="Chapman J."/>
            <person name="Salamov A."/>
            <person name="Terry A."/>
            <person name="Shapiro H."/>
            <person name="Lindquist E."/>
            <person name="Kapitonov V.V."/>
            <person name="Jurka J."/>
            <person name="Genikhovich G."/>
            <person name="Grigoriev I.V."/>
            <person name="Lucas S.M."/>
            <person name="Steele R.E."/>
            <person name="Finnerty J.R."/>
            <person name="Technau U."/>
            <person name="Martindale M.Q."/>
            <person name="Rokhsar D.S."/>
        </authorList>
    </citation>
    <scope>NUCLEOTIDE SEQUENCE [LARGE SCALE GENOMIC DNA]</scope>
    <source>
        <strain evidence="12">CH2 X CH6</strain>
    </source>
</reference>
<sequence>PSAAPSITLATNLSSTSILVQWTAIPASHVRGVLLGYRVYFKSVHSTAYLSNRTRPSEVRVVLRGLDAYTGYTIQVAAFTAKGEGPRSKPVYLNTSQDVPDLAPPNVLAMNQSSTSLLVTWDPLPAGHARGKLAGYRVWYRAL</sequence>
<dbReference type="InterPro" id="IPR013783">
    <property type="entry name" value="Ig-like_fold"/>
</dbReference>
<evidence type="ECO:0000313" key="12">
    <source>
        <dbReference type="Proteomes" id="UP000001593"/>
    </source>
</evidence>
<keyword evidence="8" id="KW-0675">Receptor</keyword>
<dbReference type="InterPro" id="IPR050379">
    <property type="entry name" value="Type-I_Cytokine_Rcpt"/>
</dbReference>
<dbReference type="Pfam" id="PF00041">
    <property type="entry name" value="fn3"/>
    <property type="match status" value="1"/>
</dbReference>
<dbReference type="HOGENOM" id="CLU_085242_1_0_1"/>
<dbReference type="CDD" id="cd00063">
    <property type="entry name" value="FN3"/>
    <property type="match status" value="2"/>
</dbReference>
<name>A7TC82_NEMVE</name>
<organism evidence="11 12">
    <name type="scientific">Nematostella vectensis</name>
    <name type="common">Starlet sea anemone</name>
    <dbReference type="NCBI Taxonomy" id="45351"/>
    <lineage>
        <taxon>Eukaryota</taxon>
        <taxon>Metazoa</taxon>
        <taxon>Cnidaria</taxon>
        <taxon>Anthozoa</taxon>
        <taxon>Hexacorallia</taxon>
        <taxon>Actiniaria</taxon>
        <taxon>Edwardsiidae</taxon>
        <taxon>Nematostella</taxon>
    </lineage>
</organism>
<feature type="domain" description="Fibronectin type-III" evidence="10">
    <location>
        <begin position="4"/>
        <end position="98"/>
    </location>
</feature>
<comment type="subcellular location">
    <subcellularLocation>
        <location evidence="1">Membrane</location>
    </subcellularLocation>
</comment>
<evidence type="ECO:0000256" key="4">
    <source>
        <dbReference type="ARBA" id="ARBA00022737"/>
    </source>
</evidence>
<evidence type="ECO:0000259" key="10">
    <source>
        <dbReference type="PROSITE" id="PS50853"/>
    </source>
</evidence>
<evidence type="ECO:0000256" key="3">
    <source>
        <dbReference type="ARBA" id="ARBA00022729"/>
    </source>
</evidence>
<dbReference type="PANTHER" id="PTHR23036:SF151">
    <property type="entry name" value="FIBRONECTIN TYPE-III DOMAIN-CONTAINING PROTEIN"/>
    <property type="match status" value="1"/>
</dbReference>
<dbReference type="OMA" id="YLNTSQD"/>
<evidence type="ECO:0000256" key="1">
    <source>
        <dbReference type="ARBA" id="ARBA00004370"/>
    </source>
</evidence>
<keyword evidence="4" id="KW-0677">Repeat</keyword>
<dbReference type="PhylomeDB" id="A7TC82"/>
<gene>
    <name evidence="11" type="ORF">NEMVEDRAFT_v1g7363</name>
</gene>
<keyword evidence="12" id="KW-1185">Reference proteome</keyword>
<keyword evidence="6" id="KW-0472">Membrane</keyword>
<dbReference type="PROSITE" id="PS50853">
    <property type="entry name" value="FN3"/>
    <property type="match status" value="2"/>
</dbReference>
<dbReference type="InterPro" id="IPR036116">
    <property type="entry name" value="FN3_sf"/>
</dbReference>
<keyword evidence="3" id="KW-0732">Signal</keyword>
<keyword evidence="9" id="KW-0325">Glycoprotein</keyword>
<keyword evidence="2" id="KW-0812">Transmembrane</keyword>
<evidence type="ECO:0000256" key="6">
    <source>
        <dbReference type="ARBA" id="ARBA00023136"/>
    </source>
</evidence>
<evidence type="ECO:0000256" key="7">
    <source>
        <dbReference type="ARBA" id="ARBA00023157"/>
    </source>
</evidence>
<dbReference type="PANTHER" id="PTHR23036">
    <property type="entry name" value="CYTOKINE RECEPTOR"/>
    <property type="match status" value="1"/>
</dbReference>
<dbReference type="SMART" id="SM00060">
    <property type="entry name" value="FN3"/>
    <property type="match status" value="1"/>
</dbReference>
<accession>A7TC82</accession>
<feature type="non-terminal residue" evidence="11">
    <location>
        <position position="1"/>
    </location>
</feature>
<evidence type="ECO:0000313" key="11">
    <source>
        <dbReference type="EMBL" id="EDO26355.1"/>
    </source>
</evidence>
<keyword evidence="7" id="KW-1015">Disulfide bond</keyword>
<dbReference type="eggNOG" id="KOG3510">
    <property type="taxonomic scope" value="Eukaryota"/>
</dbReference>
<dbReference type="GO" id="GO:0016020">
    <property type="term" value="C:membrane"/>
    <property type="evidence" value="ECO:0007669"/>
    <property type="project" value="UniProtKB-SubCell"/>
</dbReference>
<evidence type="ECO:0000256" key="8">
    <source>
        <dbReference type="ARBA" id="ARBA00023170"/>
    </source>
</evidence>
<dbReference type="SUPFAM" id="SSF49265">
    <property type="entry name" value="Fibronectin type III"/>
    <property type="match status" value="1"/>
</dbReference>
<dbReference type="InParanoid" id="A7TC82"/>
<feature type="non-terminal residue" evidence="11">
    <location>
        <position position="143"/>
    </location>
</feature>
<dbReference type="KEGG" id="nve:5496745"/>
<evidence type="ECO:0000256" key="2">
    <source>
        <dbReference type="ARBA" id="ARBA00022692"/>
    </source>
</evidence>
<dbReference type="FunFam" id="2.60.40.10:FF:000093">
    <property type="entry name" value="Down syndrome cell adhesion molecule, isoform B"/>
    <property type="match status" value="1"/>
</dbReference>
<evidence type="ECO:0000256" key="5">
    <source>
        <dbReference type="ARBA" id="ARBA00022989"/>
    </source>
</evidence>
<dbReference type="AlphaFoldDB" id="A7TC82"/>
<protein>
    <recommendedName>
        <fullName evidence="10">Fibronectin type-III domain-containing protein</fullName>
    </recommendedName>
</protein>
<keyword evidence="5" id="KW-1133">Transmembrane helix</keyword>